<evidence type="ECO:0008006" key="3">
    <source>
        <dbReference type="Google" id="ProtNLM"/>
    </source>
</evidence>
<proteinExistence type="predicted"/>
<accession>A0A5C3KT90</accession>
<dbReference type="Proteomes" id="UP000307440">
    <property type="component" value="Unassembled WGS sequence"/>
</dbReference>
<evidence type="ECO:0000313" key="2">
    <source>
        <dbReference type="Proteomes" id="UP000307440"/>
    </source>
</evidence>
<dbReference type="EMBL" id="ML210218">
    <property type="protein sequence ID" value="TFK23477.1"/>
    <property type="molecule type" value="Genomic_DNA"/>
</dbReference>
<feature type="non-terminal residue" evidence="1">
    <location>
        <position position="1"/>
    </location>
</feature>
<reference evidence="1 2" key="1">
    <citation type="journal article" date="2019" name="Nat. Ecol. Evol.">
        <title>Megaphylogeny resolves global patterns of mushroom evolution.</title>
        <authorList>
            <person name="Varga T."/>
            <person name="Krizsan K."/>
            <person name="Foldi C."/>
            <person name="Dima B."/>
            <person name="Sanchez-Garcia M."/>
            <person name="Sanchez-Ramirez S."/>
            <person name="Szollosi G.J."/>
            <person name="Szarkandi J.G."/>
            <person name="Papp V."/>
            <person name="Albert L."/>
            <person name="Andreopoulos W."/>
            <person name="Angelini C."/>
            <person name="Antonin V."/>
            <person name="Barry K.W."/>
            <person name="Bougher N.L."/>
            <person name="Buchanan P."/>
            <person name="Buyck B."/>
            <person name="Bense V."/>
            <person name="Catcheside P."/>
            <person name="Chovatia M."/>
            <person name="Cooper J."/>
            <person name="Damon W."/>
            <person name="Desjardin D."/>
            <person name="Finy P."/>
            <person name="Geml J."/>
            <person name="Haridas S."/>
            <person name="Hughes K."/>
            <person name="Justo A."/>
            <person name="Karasinski D."/>
            <person name="Kautmanova I."/>
            <person name="Kiss B."/>
            <person name="Kocsube S."/>
            <person name="Kotiranta H."/>
            <person name="LaButti K.M."/>
            <person name="Lechner B.E."/>
            <person name="Liimatainen K."/>
            <person name="Lipzen A."/>
            <person name="Lukacs Z."/>
            <person name="Mihaltcheva S."/>
            <person name="Morgado L.N."/>
            <person name="Niskanen T."/>
            <person name="Noordeloos M.E."/>
            <person name="Ohm R.A."/>
            <person name="Ortiz-Santana B."/>
            <person name="Ovrebo C."/>
            <person name="Racz N."/>
            <person name="Riley R."/>
            <person name="Savchenko A."/>
            <person name="Shiryaev A."/>
            <person name="Soop K."/>
            <person name="Spirin V."/>
            <person name="Szebenyi C."/>
            <person name="Tomsovsky M."/>
            <person name="Tulloss R.E."/>
            <person name="Uehling J."/>
            <person name="Grigoriev I.V."/>
            <person name="Vagvolgyi C."/>
            <person name="Papp T."/>
            <person name="Martin F.M."/>
            <person name="Miettinen O."/>
            <person name="Hibbett D.S."/>
            <person name="Nagy L.G."/>
        </authorList>
    </citation>
    <scope>NUCLEOTIDE SEQUENCE [LARGE SCALE GENOMIC DNA]</scope>
    <source>
        <strain evidence="1 2">CBS 121175</strain>
    </source>
</reference>
<name>A0A5C3KT90_COPMA</name>
<gene>
    <name evidence="1" type="ORF">FA15DRAFT_565142</name>
</gene>
<keyword evidence="2" id="KW-1185">Reference proteome</keyword>
<dbReference type="STRING" id="230819.A0A5C3KT90"/>
<sequence length="96" mass="11146">DINYMLSYVRAHPKVYLDEIQDALSMYRSVNVSLATISRALRRMAFTNKAVSKAALERNEMLRGIWQVEYGHHPADYYVWLDESSVDDFTNARRSG</sequence>
<protein>
    <recommendedName>
        <fullName evidence="3">Winged helix-turn helix domain-containing protein</fullName>
    </recommendedName>
</protein>
<evidence type="ECO:0000313" key="1">
    <source>
        <dbReference type="EMBL" id="TFK23477.1"/>
    </source>
</evidence>
<feature type="non-terminal residue" evidence="1">
    <location>
        <position position="96"/>
    </location>
</feature>
<dbReference type="AlphaFoldDB" id="A0A5C3KT90"/>
<organism evidence="1 2">
    <name type="scientific">Coprinopsis marcescibilis</name>
    <name type="common">Agaric fungus</name>
    <name type="synonym">Psathyrella marcescibilis</name>
    <dbReference type="NCBI Taxonomy" id="230819"/>
    <lineage>
        <taxon>Eukaryota</taxon>
        <taxon>Fungi</taxon>
        <taxon>Dikarya</taxon>
        <taxon>Basidiomycota</taxon>
        <taxon>Agaricomycotina</taxon>
        <taxon>Agaricomycetes</taxon>
        <taxon>Agaricomycetidae</taxon>
        <taxon>Agaricales</taxon>
        <taxon>Agaricineae</taxon>
        <taxon>Psathyrellaceae</taxon>
        <taxon>Coprinopsis</taxon>
    </lineage>
</organism>
<dbReference type="OrthoDB" id="3264182at2759"/>